<reference evidence="1" key="1">
    <citation type="submission" date="2014-11" db="EMBL/GenBank/DDBJ databases">
        <authorList>
            <person name="Amaro Gonzalez C."/>
        </authorList>
    </citation>
    <scope>NUCLEOTIDE SEQUENCE</scope>
</reference>
<name>A0A0E9PIW4_ANGAN</name>
<evidence type="ECO:0000313" key="1">
    <source>
        <dbReference type="EMBL" id="JAH04025.1"/>
    </source>
</evidence>
<reference evidence="1" key="2">
    <citation type="journal article" date="2015" name="Fish Shellfish Immunol.">
        <title>Early steps in the European eel (Anguilla anguilla)-Vibrio vulnificus interaction in the gills: Role of the RtxA13 toxin.</title>
        <authorList>
            <person name="Callol A."/>
            <person name="Pajuelo D."/>
            <person name="Ebbesson L."/>
            <person name="Teles M."/>
            <person name="MacKenzie S."/>
            <person name="Amaro C."/>
        </authorList>
    </citation>
    <scope>NUCLEOTIDE SEQUENCE</scope>
</reference>
<accession>A0A0E9PIW4</accession>
<sequence>MFWKVGETKKKKIYKQKTSRMVRSACFYRIFLCIQHISNNN</sequence>
<dbReference type="EMBL" id="GBXM01093724">
    <property type="protein sequence ID" value="JAH14853.1"/>
    <property type="molecule type" value="Transcribed_RNA"/>
</dbReference>
<organism evidence="1">
    <name type="scientific">Anguilla anguilla</name>
    <name type="common">European freshwater eel</name>
    <name type="synonym">Muraena anguilla</name>
    <dbReference type="NCBI Taxonomy" id="7936"/>
    <lineage>
        <taxon>Eukaryota</taxon>
        <taxon>Metazoa</taxon>
        <taxon>Chordata</taxon>
        <taxon>Craniata</taxon>
        <taxon>Vertebrata</taxon>
        <taxon>Euteleostomi</taxon>
        <taxon>Actinopterygii</taxon>
        <taxon>Neopterygii</taxon>
        <taxon>Teleostei</taxon>
        <taxon>Anguilliformes</taxon>
        <taxon>Anguillidae</taxon>
        <taxon>Anguilla</taxon>
    </lineage>
</organism>
<dbReference type="AlphaFoldDB" id="A0A0E9PIW4"/>
<dbReference type="EMBL" id="GBXM01104552">
    <property type="protein sequence ID" value="JAH04025.1"/>
    <property type="molecule type" value="Transcribed_RNA"/>
</dbReference>
<protein>
    <submittedName>
        <fullName evidence="1">Uncharacterized protein</fullName>
    </submittedName>
</protein>
<proteinExistence type="predicted"/>